<dbReference type="PANTHER" id="PTHR33823">
    <property type="entry name" value="RNA POLYMERASE-BINDING TRANSCRIPTION FACTOR DKSA-RELATED"/>
    <property type="match status" value="1"/>
</dbReference>
<keyword evidence="2" id="KW-0863">Zinc-finger</keyword>
<feature type="domain" description="Zinc finger DksA/TraR C4-type" evidence="6">
    <location>
        <begin position="136"/>
        <end position="170"/>
    </location>
</feature>
<evidence type="ECO:0000313" key="8">
    <source>
        <dbReference type="Proteomes" id="UP000006562"/>
    </source>
</evidence>
<dbReference type="PROSITE" id="PS51128">
    <property type="entry name" value="ZF_DKSA_2"/>
    <property type="match status" value="1"/>
</dbReference>
<dbReference type="SUPFAM" id="SSF109635">
    <property type="entry name" value="DnaK suppressor protein DksA, alpha-hairpin domain"/>
    <property type="match status" value="1"/>
</dbReference>
<protein>
    <submittedName>
        <fullName evidence="7">General stress protein</fullName>
    </submittedName>
</protein>
<evidence type="ECO:0000256" key="1">
    <source>
        <dbReference type="ARBA" id="ARBA00022723"/>
    </source>
</evidence>
<reference evidence="7 8" key="1">
    <citation type="journal article" date="2011" name="Int. J. Syst. Evol. Microbiol.">
        <title>Relationship of Bacillus amyloliquefaciens clades associated with strains DSM 7T and FZB42T: a proposal for Bacillus amyloliquefaciens subsp. amyloliquefaciens subsp. nov. and Bacillus amyloliquefaciens subsp. plantarum subsp. nov. based on complete genome sequence comparisons.</title>
        <authorList>
            <person name="Borriss R."/>
            <person name="Chen X.H."/>
            <person name="Rueckert C."/>
            <person name="Blom J."/>
            <person name="Becker A."/>
            <person name="Baumgarth B."/>
            <person name="Fan B."/>
            <person name="Pukall R."/>
            <person name="Schumann P."/>
            <person name="Sproer C."/>
            <person name="Junge H."/>
            <person name="Vater J."/>
            <person name="Puhler A."/>
            <person name="Klenk H.P."/>
        </authorList>
    </citation>
    <scope>NUCLEOTIDE SEQUENCE [LARGE SCALE GENOMIC DNA]</scope>
    <source>
        <strain evidence="8">DSM 7</strain>
    </source>
</reference>
<evidence type="ECO:0000313" key="7">
    <source>
        <dbReference type="EMBL" id="CBI43119.1"/>
    </source>
</evidence>
<dbReference type="KEGG" id="bao:BAMF_1993"/>
<dbReference type="EMBL" id="FN597644">
    <property type="protein sequence ID" value="CBI43119.1"/>
    <property type="molecule type" value="Genomic_DNA"/>
</dbReference>
<accession>A0A9P1NI02</accession>
<organism evidence="7 8">
    <name type="scientific">Bacillus amyloliquefaciens (strain ATCC 23350 / DSM 7 / BCRC 11601 / CCUG 28519 / NBRC 15535 / NRRL B-14393 / F)</name>
    <dbReference type="NCBI Taxonomy" id="692420"/>
    <lineage>
        <taxon>Bacteria</taxon>
        <taxon>Bacillati</taxon>
        <taxon>Bacillota</taxon>
        <taxon>Bacilli</taxon>
        <taxon>Bacillales</taxon>
        <taxon>Bacillaceae</taxon>
        <taxon>Bacillus</taxon>
        <taxon>Bacillus amyloliquefaciens group</taxon>
    </lineage>
</organism>
<evidence type="ECO:0000259" key="6">
    <source>
        <dbReference type="Pfam" id="PF01258"/>
    </source>
</evidence>
<keyword evidence="1" id="KW-0479">Metal-binding</keyword>
<dbReference type="Proteomes" id="UP000006562">
    <property type="component" value="Chromosome"/>
</dbReference>
<keyword evidence="8" id="KW-1185">Reference proteome</keyword>
<proteinExistence type="predicted"/>
<dbReference type="PROSITE" id="PS01102">
    <property type="entry name" value="ZF_DKSA_1"/>
    <property type="match status" value="1"/>
</dbReference>
<evidence type="ECO:0000256" key="3">
    <source>
        <dbReference type="ARBA" id="ARBA00022833"/>
    </source>
</evidence>
<dbReference type="Pfam" id="PF01258">
    <property type="entry name" value="zf-dskA_traR"/>
    <property type="match status" value="1"/>
</dbReference>
<feature type="compositionally biased region" description="Basic and acidic residues" evidence="5">
    <location>
        <begin position="167"/>
        <end position="198"/>
    </location>
</feature>
<dbReference type="AlphaFoldDB" id="A0A9P1NI02"/>
<keyword evidence="3" id="KW-0862">Zinc</keyword>
<dbReference type="Gene3D" id="1.20.120.910">
    <property type="entry name" value="DksA, coiled-coil domain"/>
    <property type="match status" value="1"/>
</dbReference>
<sequence>MMLQKKKDRQSSRPRMSRSGGESTDLHCFSRLFRGYVITVTLGIQTKKEMLNMSLSKEQRDSLYHKLIDLKESLQGESKENHSMSEDTGELSNGVDNHLADHGSIYLDRVTNQTLDEVDQNLLDEVNDALERIDKGTYGICEKTGKEIPYERLEAVPYARMTVEAQREAEGDVKTDAPSYERDFHEQVKDLSNKETVDQKSSQTYEILDREQDSQ</sequence>
<dbReference type="InterPro" id="IPR000962">
    <property type="entry name" value="Znf_DskA_TraR"/>
</dbReference>
<dbReference type="PANTHER" id="PTHR33823:SF4">
    <property type="entry name" value="GENERAL STRESS PROTEIN 16O"/>
    <property type="match status" value="1"/>
</dbReference>
<feature type="region of interest" description="Disordered" evidence="5">
    <location>
        <begin position="1"/>
        <end position="23"/>
    </location>
</feature>
<dbReference type="InterPro" id="IPR037187">
    <property type="entry name" value="DnaK_N"/>
</dbReference>
<dbReference type="GO" id="GO:0008270">
    <property type="term" value="F:zinc ion binding"/>
    <property type="evidence" value="ECO:0007669"/>
    <property type="project" value="UniProtKB-KW"/>
</dbReference>
<dbReference type="SUPFAM" id="SSF57716">
    <property type="entry name" value="Glucocorticoid receptor-like (DNA-binding domain)"/>
    <property type="match status" value="1"/>
</dbReference>
<evidence type="ECO:0000256" key="4">
    <source>
        <dbReference type="PROSITE-ProRule" id="PRU00510"/>
    </source>
</evidence>
<feature type="zinc finger region" description="dksA C4-type" evidence="4">
    <location>
        <begin position="141"/>
        <end position="165"/>
    </location>
</feature>
<evidence type="ECO:0000256" key="2">
    <source>
        <dbReference type="ARBA" id="ARBA00022771"/>
    </source>
</evidence>
<gene>
    <name evidence="7" type="primary">yocK</name>
    <name evidence="7" type="ordered locus">BAMF_1993</name>
</gene>
<evidence type="ECO:0000256" key="5">
    <source>
        <dbReference type="SAM" id="MobiDB-lite"/>
    </source>
</evidence>
<reference evidence="8" key="2">
    <citation type="journal article" date="2011" name="J. Biotechnol.">
        <title>Genome sequence of B. amyloliquefaciens type strain DSM7(T) reveals differences to plant-associated B. amyloliquefaciens FZB42.</title>
        <authorList>
            <person name="Ruckert C."/>
            <person name="Blom J."/>
            <person name="Chen X."/>
            <person name="Reva O."/>
            <person name="Borriss R."/>
        </authorList>
    </citation>
    <scope>NUCLEOTIDE SEQUENCE [LARGE SCALE GENOMIC DNA]</scope>
    <source>
        <strain evidence="8">DSM 7</strain>
    </source>
</reference>
<feature type="region of interest" description="Disordered" evidence="5">
    <location>
        <begin position="167"/>
        <end position="215"/>
    </location>
</feature>
<dbReference type="InterPro" id="IPR020458">
    <property type="entry name" value="Znf_DskA_TraR_CS"/>
</dbReference>
<name>A0A9P1NI02_BACAS</name>